<keyword evidence="3" id="KW-1185">Reference proteome</keyword>
<sequence>MSSQVKAAQHTLPTNGVVDDSAAEKVTRPVDWATLETEFDPSPEVAEAVKQVFQDDAEILRHLA</sequence>
<gene>
    <name evidence="2" type="ORF">Pan44_00380</name>
</gene>
<dbReference type="InParanoid" id="A0A517S7C6"/>
<organism evidence="2 3">
    <name type="scientific">Caulifigura coniformis</name>
    <dbReference type="NCBI Taxonomy" id="2527983"/>
    <lineage>
        <taxon>Bacteria</taxon>
        <taxon>Pseudomonadati</taxon>
        <taxon>Planctomycetota</taxon>
        <taxon>Planctomycetia</taxon>
        <taxon>Planctomycetales</taxon>
        <taxon>Planctomycetaceae</taxon>
        <taxon>Caulifigura</taxon>
    </lineage>
</organism>
<protein>
    <submittedName>
        <fullName evidence="2">Uncharacterized protein</fullName>
    </submittedName>
</protein>
<name>A0A517S7C6_9PLAN</name>
<reference evidence="2 3" key="1">
    <citation type="submission" date="2019-02" db="EMBL/GenBank/DDBJ databases">
        <title>Deep-cultivation of Planctomycetes and their phenomic and genomic characterization uncovers novel biology.</title>
        <authorList>
            <person name="Wiegand S."/>
            <person name="Jogler M."/>
            <person name="Boedeker C."/>
            <person name="Pinto D."/>
            <person name="Vollmers J."/>
            <person name="Rivas-Marin E."/>
            <person name="Kohn T."/>
            <person name="Peeters S.H."/>
            <person name="Heuer A."/>
            <person name="Rast P."/>
            <person name="Oberbeckmann S."/>
            <person name="Bunk B."/>
            <person name="Jeske O."/>
            <person name="Meyerdierks A."/>
            <person name="Storesund J.E."/>
            <person name="Kallscheuer N."/>
            <person name="Luecker S."/>
            <person name="Lage O.M."/>
            <person name="Pohl T."/>
            <person name="Merkel B.J."/>
            <person name="Hornburger P."/>
            <person name="Mueller R.-W."/>
            <person name="Bruemmer F."/>
            <person name="Labrenz M."/>
            <person name="Spormann A.M."/>
            <person name="Op den Camp H."/>
            <person name="Overmann J."/>
            <person name="Amann R."/>
            <person name="Jetten M.S.M."/>
            <person name="Mascher T."/>
            <person name="Medema M.H."/>
            <person name="Devos D.P."/>
            <person name="Kaster A.-K."/>
            <person name="Ovreas L."/>
            <person name="Rohde M."/>
            <person name="Galperin M.Y."/>
            <person name="Jogler C."/>
        </authorList>
    </citation>
    <scope>NUCLEOTIDE SEQUENCE [LARGE SCALE GENOMIC DNA]</scope>
    <source>
        <strain evidence="2 3">Pan44</strain>
    </source>
</reference>
<dbReference type="Proteomes" id="UP000315700">
    <property type="component" value="Chromosome"/>
</dbReference>
<evidence type="ECO:0000313" key="3">
    <source>
        <dbReference type="Proteomes" id="UP000315700"/>
    </source>
</evidence>
<dbReference type="KEGG" id="ccos:Pan44_00380"/>
<dbReference type="RefSeq" id="WP_145025970.1">
    <property type="nucleotide sequence ID" value="NZ_CP036271.1"/>
</dbReference>
<accession>A0A517S7C6</accession>
<evidence type="ECO:0000313" key="2">
    <source>
        <dbReference type="EMBL" id="QDT52031.1"/>
    </source>
</evidence>
<dbReference type="AlphaFoldDB" id="A0A517S7C6"/>
<feature type="region of interest" description="Disordered" evidence="1">
    <location>
        <begin position="1"/>
        <end position="25"/>
    </location>
</feature>
<feature type="compositionally biased region" description="Polar residues" evidence="1">
    <location>
        <begin position="1"/>
        <end position="14"/>
    </location>
</feature>
<dbReference type="EMBL" id="CP036271">
    <property type="protein sequence ID" value="QDT52031.1"/>
    <property type="molecule type" value="Genomic_DNA"/>
</dbReference>
<evidence type="ECO:0000256" key="1">
    <source>
        <dbReference type="SAM" id="MobiDB-lite"/>
    </source>
</evidence>
<proteinExistence type="predicted"/>